<dbReference type="PROSITE" id="PS51382">
    <property type="entry name" value="SPX"/>
    <property type="match status" value="1"/>
</dbReference>
<feature type="domain" description="Zn(2)-C6 fungal-type" evidence="6">
    <location>
        <begin position="445"/>
        <end position="473"/>
    </location>
</feature>
<dbReference type="InterPro" id="IPR004331">
    <property type="entry name" value="SPX_dom"/>
</dbReference>
<dbReference type="GO" id="GO:0008270">
    <property type="term" value="F:zinc ion binding"/>
    <property type="evidence" value="ECO:0007669"/>
    <property type="project" value="UniProtKB-KW"/>
</dbReference>
<feature type="region of interest" description="Disordered" evidence="5">
    <location>
        <begin position="350"/>
        <end position="390"/>
    </location>
</feature>
<evidence type="ECO:0000256" key="4">
    <source>
        <dbReference type="PROSITE-ProRule" id="PRU00175"/>
    </source>
</evidence>
<feature type="domain" description="RING-type" evidence="7">
    <location>
        <begin position="249"/>
        <end position="287"/>
    </location>
</feature>
<name>A0AB34K3L5_PRYPA</name>
<evidence type="ECO:0000313" key="9">
    <source>
        <dbReference type="EMBL" id="KAL1528989.1"/>
    </source>
</evidence>
<feature type="region of interest" description="Disordered" evidence="5">
    <location>
        <begin position="592"/>
        <end position="629"/>
    </location>
</feature>
<comment type="caution">
    <text evidence="9">The sequence shown here is derived from an EMBL/GenBank/DDBJ whole genome shotgun (WGS) entry which is preliminary data.</text>
</comment>
<dbReference type="PROSITE" id="PS50089">
    <property type="entry name" value="ZF_RING_2"/>
    <property type="match status" value="1"/>
</dbReference>
<feature type="compositionally biased region" description="Low complexity" evidence="5">
    <location>
        <begin position="488"/>
        <end position="503"/>
    </location>
</feature>
<dbReference type="CDD" id="cd14447">
    <property type="entry name" value="SPX"/>
    <property type="match status" value="1"/>
</dbReference>
<dbReference type="GO" id="GO:0000981">
    <property type="term" value="F:DNA-binding transcription factor activity, RNA polymerase II-specific"/>
    <property type="evidence" value="ECO:0007669"/>
    <property type="project" value="InterPro"/>
</dbReference>
<evidence type="ECO:0000256" key="1">
    <source>
        <dbReference type="ARBA" id="ARBA00022723"/>
    </source>
</evidence>
<gene>
    <name evidence="9" type="ORF">AB1Y20_010310</name>
</gene>
<dbReference type="PROSITE" id="PS50048">
    <property type="entry name" value="ZN2_CY6_FUNGAL_2"/>
    <property type="match status" value="1"/>
</dbReference>
<organism evidence="9 10">
    <name type="scientific">Prymnesium parvum</name>
    <name type="common">Toxic golden alga</name>
    <dbReference type="NCBI Taxonomy" id="97485"/>
    <lineage>
        <taxon>Eukaryota</taxon>
        <taxon>Haptista</taxon>
        <taxon>Haptophyta</taxon>
        <taxon>Prymnesiophyceae</taxon>
        <taxon>Prymnesiales</taxon>
        <taxon>Prymnesiaceae</taxon>
        <taxon>Prymnesium</taxon>
    </lineage>
</organism>
<evidence type="ECO:0000259" key="6">
    <source>
        <dbReference type="PROSITE" id="PS50048"/>
    </source>
</evidence>
<dbReference type="InterPro" id="IPR001841">
    <property type="entry name" value="Znf_RING"/>
</dbReference>
<dbReference type="SMART" id="SM00184">
    <property type="entry name" value="RING"/>
    <property type="match status" value="1"/>
</dbReference>
<dbReference type="InterPro" id="IPR001138">
    <property type="entry name" value="Zn2Cys6_DnaBD"/>
</dbReference>
<keyword evidence="2 4" id="KW-0863">Zinc-finger</keyword>
<evidence type="ECO:0000259" key="8">
    <source>
        <dbReference type="PROSITE" id="PS51382"/>
    </source>
</evidence>
<dbReference type="PROSITE" id="PS00518">
    <property type="entry name" value="ZF_RING_1"/>
    <property type="match status" value="1"/>
</dbReference>
<dbReference type="Proteomes" id="UP001515480">
    <property type="component" value="Unassembled WGS sequence"/>
</dbReference>
<dbReference type="InterPro" id="IPR017907">
    <property type="entry name" value="Znf_RING_CS"/>
</dbReference>
<dbReference type="GO" id="GO:0016036">
    <property type="term" value="P:cellular response to phosphate starvation"/>
    <property type="evidence" value="ECO:0007669"/>
    <property type="project" value="InterPro"/>
</dbReference>
<evidence type="ECO:0000256" key="5">
    <source>
        <dbReference type="SAM" id="MobiDB-lite"/>
    </source>
</evidence>
<evidence type="ECO:0008006" key="11">
    <source>
        <dbReference type="Google" id="ProtNLM"/>
    </source>
</evidence>
<evidence type="ECO:0000259" key="7">
    <source>
        <dbReference type="PROSITE" id="PS50089"/>
    </source>
</evidence>
<feature type="compositionally biased region" description="Low complexity" evidence="5">
    <location>
        <begin position="372"/>
        <end position="388"/>
    </location>
</feature>
<reference evidence="9 10" key="1">
    <citation type="journal article" date="2024" name="Science">
        <title>Giant polyketide synthase enzymes in the biosynthesis of giant marine polyether toxins.</title>
        <authorList>
            <person name="Fallon T.R."/>
            <person name="Shende V.V."/>
            <person name="Wierzbicki I.H."/>
            <person name="Pendleton A.L."/>
            <person name="Watervoot N.F."/>
            <person name="Auber R.P."/>
            <person name="Gonzalez D.J."/>
            <person name="Wisecaver J.H."/>
            <person name="Moore B.S."/>
        </authorList>
    </citation>
    <scope>NUCLEOTIDE SEQUENCE [LARGE SCALE GENOMIC DNA]</scope>
    <source>
        <strain evidence="9 10">12B1</strain>
    </source>
</reference>
<dbReference type="Pfam" id="PF03105">
    <property type="entry name" value="SPX"/>
    <property type="match status" value="1"/>
</dbReference>
<keyword evidence="3" id="KW-0862">Zinc</keyword>
<dbReference type="Gene3D" id="3.30.40.10">
    <property type="entry name" value="Zinc/RING finger domain, C3HC4 (zinc finger)"/>
    <property type="match status" value="1"/>
</dbReference>
<evidence type="ECO:0000313" key="10">
    <source>
        <dbReference type="Proteomes" id="UP001515480"/>
    </source>
</evidence>
<dbReference type="SUPFAM" id="SSF57850">
    <property type="entry name" value="RING/U-box"/>
    <property type="match status" value="1"/>
</dbReference>
<proteinExistence type="predicted"/>
<keyword evidence="10" id="KW-1185">Reference proteome</keyword>
<evidence type="ECO:0000256" key="3">
    <source>
        <dbReference type="ARBA" id="ARBA00022833"/>
    </source>
</evidence>
<feature type="region of interest" description="Disordered" evidence="5">
    <location>
        <begin position="484"/>
        <end position="512"/>
    </location>
</feature>
<sequence length="670" mass="71475">MPQFAAISKIPTQAAHRLAPQKSRHIPPTFPPCVREGGGVMKFGRRLLSELHAEWVDHYLPYNTLKQSLKSIEPGSLTAFRAEGDFLASMLAHLHQINQFYLAKESELAESLKDLSATLGTPSAWLLQPLHCELEDDMPLASIVEQLKVGEHLGQEHKAALQTFIDVCQQVDLLRKFSVINSLAVTKISKKHDKHSSLALRETIVAYMAKQSFYTSTRLASTFTHAQCIASDVIAAVTTATPHSADYSCSICLEVLNMPVVLSCTHRFCYGCLSKASFYNHACPLCKKELDLDPSNYDIDPVLNRFVRSHFHPRSPFKTPPTGSPSNLPLPAEEKYEALNRKTSCKFGKSVDSALSDPPMPSPRGVAPPSHGSYAPRPAPPSSEAAGGTLPLDASFARSAEEQLRQAFLSSHAAAPPTHPPFFHGEQPRPAPACLAAEEATRKRACTECQKAKAACTAGEEPCARCKRLGKACWKSGRVKRQRRQLYAPPASSSAAPSPSVHAAPPPSAPPTFLQLHATYAAAPAASSCSSSLLHPNNHAPAASPSPSSSTSFPRAPAAYAPGVTPSPLLASASLQPAVTYAPAASTSPASSSSSFIHHSITHDPPPASFLRAPTHAPAPSAGMKRPATLDASTPLRHASAVGGSATPASFDSLLHDFDDIEAMLTALGD</sequence>
<evidence type="ECO:0000256" key="2">
    <source>
        <dbReference type="ARBA" id="ARBA00022771"/>
    </source>
</evidence>
<feature type="domain" description="SPX" evidence="8">
    <location>
        <begin position="41"/>
        <end position="206"/>
    </location>
</feature>
<dbReference type="PANTHER" id="PTHR45978">
    <property type="entry name" value="SPX DOMAIN-CONTAINING PROTEIN 3"/>
    <property type="match status" value="1"/>
</dbReference>
<protein>
    <recommendedName>
        <fullName evidence="11">RING-type domain-containing protein</fullName>
    </recommendedName>
</protein>
<dbReference type="Pfam" id="PF13445">
    <property type="entry name" value="zf-RING_UBOX"/>
    <property type="match status" value="1"/>
</dbReference>
<dbReference type="PANTHER" id="PTHR45978:SF7">
    <property type="entry name" value="SPX DOMAIN-CONTAINING PROTEIN 4"/>
    <property type="match status" value="1"/>
</dbReference>
<accession>A0AB34K3L5</accession>
<keyword evidence="1" id="KW-0479">Metal-binding</keyword>
<dbReference type="EMBL" id="JBGBPQ010000002">
    <property type="protein sequence ID" value="KAL1528989.1"/>
    <property type="molecule type" value="Genomic_DNA"/>
</dbReference>
<dbReference type="InterPro" id="IPR027370">
    <property type="entry name" value="Znf-RING_euk"/>
</dbReference>
<dbReference type="CDD" id="cd00067">
    <property type="entry name" value="GAL4"/>
    <property type="match status" value="1"/>
</dbReference>
<dbReference type="AlphaFoldDB" id="A0AB34K3L5"/>
<dbReference type="InterPro" id="IPR013083">
    <property type="entry name" value="Znf_RING/FYVE/PHD"/>
</dbReference>
<dbReference type="InterPro" id="IPR031142">
    <property type="entry name" value="SPX_prot"/>
</dbReference>